<evidence type="ECO:0000313" key="3">
    <source>
        <dbReference type="Proteomes" id="UP000290407"/>
    </source>
</evidence>
<feature type="transmembrane region" description="Helical" evidence="1">
    <location>
        <begin position="36"/>
        <end position="52"/>
    </location>
</feature>
<dbReference type="RefSeq" id="WP_077923019.1">
    <property type="nucleotide sequence ID" value="NZ_SBLB01000005.1"/>
</dbReference>
<protein>
    <submittedName>
        <fullName evidence="2">DUF4281 domain-containing protein</fullName>
    </submittedName>
</protein>
<gene>
    <name evidence="2" type="ORF">EQG79_18465</name>
</gene>
<keyword evidence="3" id="KW-1185">Reference proteome</keyword>
<dbReference type="EMBL" id="SBLB01000005">
    <property type="protein sequence ID" value="RYC68347.1"/>
    <property type="molecule type" value="Genomic_DNA"/>
</dbReference>
<dbReference type="Proteomes" id="UP000290407">
    <property type="component" value="Unassembled WGS sequence"/>
</dbReference>
<keyword evidence="1" id="KW-0472">Membrane</keyword>
<feature type="transmembrane region" description="Helical" evidence="1">
    <location>
        <begin position="6"/>
        <end position="24"/>
    </location>
</feature>
<evidence type="ECO:0000256" key="1">
    <source>
        <dbReference type="SAM" id="Phobius"/>
    </source>
</evidence>
<comment type="caution">
    <text evidence="2">The sequence shown here is derived from an EMBL/GenBank/DDBJ whole genome shotgun (WGS) entry which is preliminary data.</text>
</comment>
<dbReference type="InterPro" id="IPR025461">
    <property type="entry name" value="ABA4-like"/>
</dbReference>
<accession>A0A4Q2UGA4</accession>
<dbReference type="PANTHER" id="PTHR34543:SF1">
    <property type="entry name" value="PROTEIN ABA DEFICIENT 4, CHLOROPLASTIC"/>
    <property type="match status" value="1"/>
</dbReference>
<dbReference type="Pfam" id="PF14108">
    <property type="entry name" value="ABA4-like"/>
    <property type="match status" value="1"/>
</dbReference>
<reference evidence="2 3" key="1">
    <citation type="submission" date="2019-01" db="EMBL/GenBank/DDBJ databases">
        <title>Spirosoma flava sp. nov., a propanil-degrading bacterium isolated from herbicide-contaminated soil.</title>
        <authorList>
            <person name="Zhang L."/>
            <person name="Jiang J.-D."/>
        </authorList>
    </citation>
    <scope>NUCLEOTIDE SEQUENCE [LARGE SCALE GENOMIC DNA]</scope>
    <source>
        <strain evidence="2 3">TY50</strain>
    </source>
</reference>
<dbReference type="PANTHER" id="PTHR34543">
    <property type="entry name" value="PROTEIN ABA DEFICIENT 4, CHLOROPLASTIC"/>
    <property type="match status" value="1"/>
</dbReference>
<feature type="transmembrane region" description="Helical" evidence="1">
    <location>
        <begin position="85"/>
        <end position="105"/>
    </location>
</feature>
<name>A0A4Q2UGA4_9BACT</name>
<keyword evidence="1" id="KW-0812">Transmembrane</keyword>
<sequence>MTPDAAFQYANLLVLPQWMLMIVAPRWRVTQMLARMLPIPMTLGVMYIYWLFNSSPAAGEGPGFDLQAFSTLAGVQSLFTGAKEAVLAGWIHYLAFDLVAGSYVLRDGQERGIAHGWLIPCLFFCFLLGPIGLLLYGLLRLFLPNPSDTKF</sequence>
<organism evidence="2 3">
    <name type="scientific">Spirosoma sordidisoli</name>
    <dbReference type="NCBI Taxonomy" id="2502893"/>
    <lineage>
        <taxon>Bacteria</taxon>
        <taxon>Pseudomonadati</taxon>
        <taxon>Bacteroidota</taxon>
        <taxon>Cytophagia</taxon>
        <taxon>Cytophagales</taxon>
        <taxon>Cytophagaceae</taxon>
        <taxon>Spirosoma</taxon>
    </lineage>
</organism>
<feature type="transmembrane region" description="Helical" evidence="1">
    <location>
        <begin position="117"/>
        <end position="139"/>
    </location>
</feature>
<proteinExistence type="predicted"/>
<dbReference type="AlphaFoldDB" id="A0A4Q2UGA4"/>
<evidence type="ECO:0000313" key="2">
    <source>
        <dbReference type="EMBL" id="RYC68347.1"/>
    </source>
</evidence>
<keyword evidence="1" id="KW-1133">Transmembrane helix</keyword>